<dbReference type="PRINTS" id="PR00407">
    <property type="entry name" value="EUMOPTERIN"/>
</dbReference>
<dbReference type="PANTHER" id="PTHR19372">
    <property type="entry name" value="SULFITE REDUCTASE"/>
    <property type="match status" value="1"/>
</dbReference>
<evidence type="ECO:0000259" key="8">
    <source>
        <dbReference type="Pfam" id="PF03404"/>
    </source>
</evidence>
<feature type="domain" description="Moybdenum cofactor oxidoreductase dimerisation" evidence="8">
    <location>
        <begin position="245"/>
        <end position="358"/>
    </location>
</feature>
<evidence type="ECO:0000313" key="10">
    <source>
        <dbReference type="Proteomes" id="UP001552594"/>
    </source>
</evidence>
<keyword evidence="6" id="KW-0408">Iron</keyword>
<dbReference type="InterPro" id="IPR000572">
    <property type="entry name" value="OxRdtase_Mopterin-bd_dom"/>
</dbReference>
<gene>
    <name evidence="9" type="ORF">AB0L16_25320</name>
</gene>
<dbReference type="SUPFAM" id="SSF81296">
    <property type="entry name" value="E set domains"/>
    <property type="match status" value="1"/>
</dbReference>
<dbReference type="InterPro" id="IPR022407">
    <property type="entry name" value="OxRdtase_Mopterin_BS"/>
</dbReference>
<dbReference type="Proteomes" id="UP001552594">
    <property type="component" value="Unassembled WGS sequence"/>
</dbReference>
<evidence type="ECO:0000256" key="5">
    <source>
        <dbReference type="ARBA" id="ARBA00023002"/>
    </source>
</evidence>
<keyword evidence="2" id="KW-0500">Molybdenum</keyword>
<protein>
    <submittedName>
        <fullName evidence="9">Sulfite oxidase</fullName>
    </submittedName>
</protein>
<dbReference type="PROSITE" id="PS00559">
    <property type="entry name" value="MOLYBDOPTERIN_EUK"/>
    <property type="match status" value="1"/>
</dbReference>
<evidence type="ECO:0000256" key="4">
    <source>
        <dbReference type="ARBA" id="ARBA00022723"/>
    </source>
</evidence>
<dbReference type="Pfam" id="PF00174">
    <property type="entry name" value="Oxidored_molyb"/>
    <property type="match status" value="1"/>
</dbReference>
<dbReference type="InterPro" id="IPR005066">
    <property type="entry name" value="MoCF_OxRdtse_dimer"/>
</dbReference>
<accession>A0ABV3K446</accession>
<evidence type="ECO:0000256" key="2">
    <source>
        <dbReference type="ARBA" id="ARBA00022505"/>
    </source>
</evidence>
<sequence>MGNWHKRDDMLVHQTEPYNAEPPPGALTGHLTPVDTFYSRNHGPIPRIAATGWRLRVDGLVEHPLELSLDELRNRFAEHRVTATLQCAGNRRGELMAYRDIPGQVPWGPAAVSTARWSGVRLADVLAAAGLRTEAAHIAFTGGDLTSRTDPPQPFGGSVPVAKALSAEVLLAWGMNDRPLPAAHGAPLRVVVPGWIGARSVKWLRRVTARAEVSDNHFHGEYSILPPEADPRAAGPDAGLILGPLALHCAILRPGRDDQLPSGPTEITGYALAGDDRAVTRVDVSADRGRTWTQAELDPPLSPWAWQHWRSTLTLPPGRVELLARAWDSTGAVQPESPATVWNPRGYGNNSWARVRVSCRP</sequence>
<keyword evidence="4" id="KW-0479">Metal-binding</keyword>
<dbReference type="InterPro" id="IPR036374">
    <property type="entry name" value="OxRdtase_Mopterin-bd_sf"/>
</dbReference>
<organism evidence="9 10">
    <name type="scientific">Streptomyces orinoci</name>
    <name type="common">Streptoverticillium orinoci</name>
    <dbReference type="NCBI Taxonomy" id="67339"/>
    <lineage>
        <taxon>Bacteria</taxon>
        <taxon>Bacillati</taxon>
        <taxon>Actinomycetota</taxon>
        <taxon>Actinomycetes</taxon>
        <taxon>Kitasatosporales</taxon>
        <taxon>Streptomycetaceae</taxon>
        <taxon>Streptomyces</taxon>
    </lineage>
</organism>
<keyword evidence="3" id="KW-0349">Heme</keyword>
<evidence type="ECO:0000259" key="7">
    <source>
        <dbReference type="Pfam" id="PF00174"/>
    </source>
</evidence>
<feature type="domain" description="Oxidoreductase molybdopterin-binding" evidence="7">
    <location>
        <begin position="42"/>
        <end position="217"/>
    </location>
</feature>
<comment type="caution">
    <text evidence="9">The sequence shown here is derived from an EMBL/GenBank/DDBJ whole genome shotgun (WGS) entry which is preliminary data.</text>
</comment>
<dbReference type="InterPro" id="IPR008335">
    <property type="entry name" value="Mopterin_OxRdtase_euk"/>
</dbReference>
<dbReference type="Gene3D" id="2.60.40.650">
    <property type="match status" value="1"/>
</dbReference>
<keyword evidence="5" id="KW-0560">Oxidoreductase</keyword>
<dbReference type="RefSeq" id="WP_109280127.1">
    <property type="nucleotide sequence ID" value="NZ_JBFAUK010000023.1"/>
</dbReference>
<evidence type="ECO:0000256" key="6">
    <source>
        <dbReference type="ARBA" id="ARBA00023004"/>
    </source>
</evidence>
<dbReference type="EMBL" id="JBFAUK010000023">
    <property type="protein sequence ID" value="MEV5509718.1"/>
    <property type="molecule type" value="Genomic_DNA"/>
</dbReference>
<evidence type="ECO:0000256" key="3">
    <source>
        <dbReference type="ARBA" id="ARBA00022617"/>
    </source>
</evidence>
<comment type="cofactor">
    <cofactor evidence="1">
        <name>Mo-molybdopterin</name>
        <dbReference type="ChEBI" id="CHEBI:71302"/>
    </cofactor>
</comment>
<dbReference type="SUPFAM" id="SSF56524">
    <property type="entry name" value="Oxidoreductase molybdopterin-binding domain"/>
    <property type="match status" value="1"/>
</dbReference>
<proteinExistence type="predicted"/>
<dbReference type="Pfam" id="PF03404">
    <property type="entry name" value="Mo-co_dimer"/>
    <property type="match status" value="1"/>
</dbReference>
<dbReference type="InterPro" id="IPR014756">
    <property type="entry name" value="Ig_E-set"/>
</dbReference>
<dbReference type="PANTHER" id="PTHR19372:SF7">
    <property type="entry name" value="SULFITE OXIDASE, MITOCHONDRIAL"/>
    <property type="match status" value="1"/>
</dbReference>
<evidence type="ECO:0000313" key="9">
    <source>
        <dbReference type="EMBL" id="MEV5509718.1"/>
    </source>
</evidence>
<evidence type="ECO:0000256" key="1">
    <source>
        <dbReference type="ARBA" id="ARBA00001924"/>
    </source>
</evidence>
<dbReference type="Gene3D" id="3.90.420.10">
    <property type="entry name" value="Oxidoreductase, molybdopterin-binding domain"/>
    <property type="match status" value="1"/>
</dbReference>
<keyword evidence="10" id="KW-1185">Reference proteome</keyword>
<dbReference type="CDD" id="cd02110">
    <property type="entry name" value="SO_family_Moco_dimer"/>
    <property type="match status" value="1"/>
</dbReference>
<reference evidence="9 10" key="1">
    <citation type="submission" date="2024-06" db="EMBL/GenBank/DDBJ databases">
        <title>The Natural Products Discovery Center: Release of the First 8490 Sequenced Strains for Exploring Actinobacteria Biosynthetic Diversity.</title>
        <authorList>
            <person name="Kalkreuter E."/>
            <person name="Kautsar S.A."/>
            <person name="Yang D."/>
            <person name="Bader C.D."/>
            <person name="Teijaro C.N."/>
            <person name="Fluegel L."/>
            <person name="Davis C.M."/>
            <person name="Simpson J.R."/>
            <person name="Lauterbach L."/>
            <person name="Steele A.D."/>
            <person name="Gui C."/>
            <person name="Meng S."/>
            <person name="Li G."/>
            <person name="Viehrig K."/>
            <person name="Ye F."/>
            <person name="Su P."/>
            <person name="Kiefer A.F."/>
            <person name="Nichols A."/>
            <person name="Cepeda A.J."/>
            <person name="Yan W."/>
            <person name="Fan B."/>
            <person name="Jiang Y."/>
            <person name="Adhikari A."/>
            <person name="Zheng C.-J."/>
            <person name="Schuster L."/>
            <person name="Cowan T.M."/>
            <person name="Smanski M.J."/>
            <person name="Chevrette M.G."/>
            <person name="De Carvalho L.P.S."/>
            <person name="Shen B."/>
        </authorList>
    </citation>
    <scope>NUCLEOTIDE SEQUENCE [LARGE SCALE GENOMIC DNA]</scope>
    <source>
        <strain evidence="9 10">NPDC052347</strain>
    </source>
</reference>
<name>A0ABV3K446_STRON</name>